<reference evidence="8 9" key="1">
    <citation type="submission" date="2020-03" db="EMBL/GenBank/DDBJ databases">
        <title>Genome mining reveals the biosynthetic pathways of PHA and ectoines of the halophilic strain Salinivibrio costicola M318 isolated from fermented shrimp paste.</title>
        <authorList>
            <person name="Doan T.V."/>
            <person name="Tran L.T."/>
            <person name="Trieu T.A."/>
            <person name="Nguyen Q.V."/>
            <person name="Quach T.N."/>
            <person name="Phi T.Q."/>
            <person name="Kumar S."/>
        </authorList>
    </citation>
    <scope>NUCLEOTIDE SEQUENCE [LARGE SCALE GENOMIC DNA]</scope>
    <source>
        <strain evidence="8 9">M318</strain>
    </source>
</reference>
<evidence type="ECO:0000256" key="5">
    <source>
        <dbReference type="SAM" id="Phobius"/>
    </source>
</evidence>
<sequence>MPKVSIRAISITSYALMVSLNAALIFHMTWLSEYVVLGLSLMIAVAATMFINQRFTAGITRVSAFAKELAQGNLAAQLSTSDGDEFADVAESLNRAVDRLRQTIRNVEKAADTLDSFTDSSEKRAEKGAILTEEQSEKIDSIATAIEEMTSTVGSLSEDVQAISSEAEKVDESSRQSQQELSEMMSELNELVSAINVSAEMFDKVEHSAGQIEHFLEVITDVAEQTNLLALNAAIEAARAGEQGRGFAVVADEVRKLASRTQSSASEINNMTNELFRSLKQSSELSDRTESLANRASKQASETSRSIDGVLENFSIITDRINSLASAIEQQRTVSSDISANINRLTESGQQAADIALENKQDMEKISELAESLNQDLDELNLRKTRARA</sequence>
<name>A0ABX6K467_SALCS</name>
<dbReference type="SMART" id="SM00304">
    <property type="entry name" value="HAMP"/>
    <property type="match status" value="2"/>
</dbReference>
<keyword evidence="5" id="KW-0472">Membrane</keyword>
<dbReference type="EMBL" id="CP050266">
    <property type="protein sequence ID" value="QIR06340.1"/>
    <property type="molecule type" value="Genomic_DNA"/>
</dbReference>
<dbReference type="PANTHER" id="PTHR32089:SF112">
    <property type="entry name" value="LYSOZYME-LIKE PROTEIN-RELATED"/>
    <property type="match status" value="1"/>
</dbReference>
<evidence type="ECO:0000313" key="8">
    <source>
        <dbReference type="EMBL" id="QIR06340.1"/>
    </source>
</evidence>
<organism evidence="8 9">
    <name type="scientific">Salinivibrio costicola</name>
    <name type="common">Vibrio costicola</name>
    <dbReference type="NCBI Taxonomy" id="51367"/>
    <lineage>
        <taxon>Bacteria</taxon>
        <taxon>Pseudomonadati</taxon>
        <taxon>Pseudomonadota</taxon>
        <taxon>Gammaproteobacteria</taxon>
        <taxon>Vibrionales</taxon>
        <taxon>Vibrionaceae</taxon>
        <taxon>Salinivibrio</taxon>
    </lineage>
</organism>
<dbReference type="Proteomes" id="UP000501408">
    <property type="component" value="Chromosome 1"/>
</dbReference>
<dbReference type="Pfam" id="PF00672">
    <property type="entry name" value="HAMP"/>
    <property type="match status" value="1"/>
</dbReference>
<evidence type="ECO:0000256" key="4">
    <source>
        <dbReference type="PROSITE-ProRule" id="PRU00284"/>
    </source>
</evidence>
<comment type="similarity">
    <text evidence="3">Belongs to the methyl-accepting chemotaxis (MCP) protein family.</text>
</comment>
<protein>
    <submittedName>
        <fullName evidence="8">Methyl-accepting chemotaxis protein</fullName>
    </submittedName>
</protein>
<evidence type="ECO:0000259" key="7">
    <source>
        <dbReference type="PROSITE" id="PS50885"/>
    </source>
</evidence>
<dbReference type="RefSeq" id="WP_167314524.1">
    <property type="nucleotide sequence ID" value="NZ_CP050266.1"/>
</dbReference>
<dbReference type="SUPFAM" id="SSF58104">
    <property type="entry name" value="Methyl-accepting chemotaxis protein (MCP) signaling domain"/>
    <property type="match status" value="1"/>
</dbReference>
<dbReference type="InterPro" id="IPR003660">
    <property type="entry name" value="HAMP_dom"/>
</dbReference>
<comment type="subcellular location">
    <subcellularLocation>
        <location evidence="1">Membrane</location>
    </subcellularLocation>
</comment>
<keyword evidence="5" id="KW-1133">Transmembrane helix</keyword>
<evidence type="ECO:0000256" key="2">
    <source>
        <dbReference type="ARBA" id="ARBA00023224"/>
    </source>
</evidence>
<dbReference type="SMART" id="SM00283">
    <property type="entry name" value="MA"/>
    <property type="match status" value="1"/>
</dbReference>
<evidence type="ECO:0000256" key="3">
    <source>
        <dbReference type="ARBA" id="ARBA00029447"/>
    </source>
</evidence>
<dbReference type="PROSITE" id="PS50885">
    <property type="entry name" value="HAMP"/>
    <property type="match status" value="1"/>
</dbReference>
<feature type="transmembrane region" description="Helical" evidence="5">
    <location>
        <begin position="34"/>
        <end position="51"/>
    </location>
</feature>
<dbReference type="Pfam" id="PF00015">
    <property type="entry name" value="MCPsignal"/>
    <property type="match status" value="1"/>
</dbReference>
<accession>A0ABX6K467</accession>
<feature type="domain" description="Methyl-accepting transducer" evidence="6">
    <location>
        <begin position="110"/>
        <end position="346"/>
    </location>
</feature>
<evidence type="ECO:0000313" key="9">
    <source>
        <dbReference type="Proteomes" id="UP000501408"/>
    </source>
</evidence>
<dbReference type="CDD" id="cd06225">
    <property type="entry name" value="HAMP"/>
    <property type="match status" value="1"/>
</dbReference>
<dbReference type="PROSITE" id="PS50111">
    <property type="entry name" value="CHEMOTAXIS_TRANSDUC_2"/>
    <property type="match status" value="1"/>
</dbReference>
<feature type="transmembrane region" description="Helical" evidence="5">
    <location>
        <begin position="7"/>
        <end position="28"/>
    </location>
</feature>
<evidence type="ECO:0000259" key="6">
    <source>
        <dbReference type="PROSITE" id="PS50111"/>
    </source>
</evidence>
<keyword evidence="5" id="KW-0812">Transmembrane</keyword>
<dbReference type="InterPro" id="IPR004089">
    <property type="entry name" value="MCPsignal_dom"/>
</dbReference>
<keyword evidence="9" id="KW-1185">Reference proteome</keyword>
<dbReference type="PANTHER" id="PTHR32089">
    <property type="entry name" value="METHYL-ACCEPTING CHEMOTAXIS PROTEIN MCPB"/>
    <property type="match status" value="1"/>
</dbReference>
<dbReference type="Gene3D" id="1.10.287.950">
    <property type="entry name" value="Methyl-accepting chemotaxis protein"/>
    <property type="match status" value="1"/>
</dbReference>
<evidence type="ECO:0000256" key="1">
    <source>
        <dbReference type="ARBA" id="ARBA00004370"/>
    </source>
</evidence>
<keyword evidence="2 4" id="KW-0807">Transducer</keyword>
<gene>
    <name evidence="8" type="ORF">HBA18_08090</name>
</gene>
<feature type="domain" description="HAMP" evidence="7">
    <location>
        <begin position="53"/>
        <end position="105"/>
    </location>
</feature>
<proteinExistence type="inferred from homology"/>